<organism evidence="1 2">
    <name type="scientific">Chryseobacterium culicis</name>
    <dbReference type="NCBI Taxonomy" id="680127"/>
    <lineage>
        <taxon>Bacteria</taxon>
        <taxon>Pseudomonadati</taxon>
        <taxon>Bacteroidota</taxon>
        <taxon>Flavobacteriia</taxon>
        <taxon>Flavobacteriales</taxon>
        <taxon>Weeksellaceae</taxon>
        <taxon>Chryseobacterium group</taxon>
        <taxon>Chryseobacterium</taxon>
    </lineage>
</organism>
<evidence type="ECO:0000313" key="1">
    <source>
        <dbReference type="EMBL" id="SEH47665.1"/>
    </source>
</evidence>
<evidence type="ECO:0000313" key="2">
    <source>
        <dbReference type="Proteomes" id="UP000198561"/>
    </source>
</evidence>
<evidence type="ECO:0008006" key="3">
    <source>
        <dbReference type="Google" id="ProtNLM"/>
    </source>
</evidence>
<dbReference type="STRING" id="680127.SAMN05421593_4505"/>
<reference evidence="1 2" key="1">
    <citation type="submission" date="2016-10" db="EMBL/GenBank/DDBJ databases">
        <authorList>
            <person name="de Groot N.N."/>
        </authorList>
    </citation>
    <scope>NUCLEOTIDE SEQUENCE [LARGE SCALE GENOMIC DNA]</scope>
    <source>
        <strain evidence="1 2">DSM 23031</strain>
    </source>
</reference>
<accession>A0A1H6IN32</accession>
<protein>
    <recommendedName>
        <fullName evidence="3">DNA-binding protein</fullName>
    </recommendedName>
</protein>
<gene>
    <name evidence="1" type="ORF">SAMN05421593_4505</name>
</gene>
<name>A0A1H6IN32_CHRCI</name>
<proteinExistence type="predicted"/>
<dbReference type="EMBL" id="FNWQ01000009">
    <property type="protein sequence ID" value="SEH47665.1"/>
    <property type="molecule type" value="Genomic_DNA"/>
</dbReference>
<dbReference type="Proteomes" id="UP000198561">
    <property type="component" value="Unassembled WGS sequence"/>
</dbReference>
<dbReference type="AlphaFoldDB" id="A0A1H6IN32"/>
<sequence length="116" mass="13699">MPKQANKSNKQNTLSNLLKFDIIKLNPMENITKQDLENLKNELISEIKYLITNSSIHNEKKNTNWEWLRSKAVRKILEISPATLQNLRINSKIRSKKIMGSYYYNSTDLKRLFEND</sequence>